<dbReference type="NCBIfam" id="TIGR03085">
    <property type="entry name" value="TIGR03085 family metal-binding protein"/>
    <property type="match status" value="1"/>
</dbReference>
<dbReference type="InterPro" id="IPR017519">
    <property type="entry name" value="CHP03085"/>
</dbReference>
<name>A0A1T3P347_9ACTN</name>
<dbReference type="GO" id="GO:0046872">
    <property type="term" value="F:metal ion binding"/>
    <property type="evidence" value="ECO:0007669"/>
    <property type="project" value="InterPro"/>
</dbReference>
<evidence type="ECO:0000313" key="3">
    <source>
        <dbReference type="Proteomes" id="UP000190037"/>
    </source>
</evidence>
<protein>
    <submittedName>
        <fullName evidence="2">TIGR03085 family protein</fullName>
    </submittedName>
</protein>
<dbReference type="AlphaFoldDB" id="A0A1T3P347"/>
<dbReference type="STRING" id="159449.B4N89_22455"/>
<dbReference type="InterPro" id="IPR034660">
    <property type="entry name" value="DinB/YfiT-like"/>
</dbReference>
<evidence type="ECO:0000259" key="1">
    <source>
        <dbReference type="Pfam" id="PF11716"/>
    </source>
</evidence>
<dbReference type="Proteomes" id="UP000190037">
    <property type="component" value="Unassembled WGS sequence"/>
</dbReference>
<dbReference type="Pfam" id="PF11716">
    <property type="entry name" value="MDMPI_N"/>
    <property type="match status" value="1"/>
</dbReference>
<organism evidence="2 3">
    <name type="scientific">Embleya scabrispora</name>
    <dbReference type="NCBI Taxonomy" id="159449"/>
    <lineage>
        <taxon>Bacteria</taxon>
        <taxon>Bacillati</taxon>
        <taxon>Actinomycetota</taxon>
        <taxon>Actinomycetes</taxon>
        <taxon>Kitasatosporales</taxon>
        <taxon>Streptomycetaceae</taxon>
        <taxon>Embleya</taxon>
    </lineage>
</organism>
<dbReference type="RefSeq" id="WP_078977624.1">
    <property type="nucleotide sequence ID" value="NZ_MWQN01000001.1"/>
</dbReference>
<dbReference type="Gene3D" id="1.20.120.450">
    <property type="entry name" value="dinb family like domain"/>
    <property type="match status" value="1"/>
</dbReference>
<dbReference type="OrthoDB" id="3268903at2"/>
<proteinExistence type="predicted"/>
<keyword evidence="3" id="KW-1185">Reference proteome</keyword>
<dbReference type="SUPFAM" id="SSF109854">
    <property type="entry name" value="DinB/YfiT-like putative metalloenzymes"/>
    <property type="match status" value="1"/>
</dbReference>
<dbReference type="EMBL" id="MWQN01000001">
    <property type="protein sequence ID" value="OPC83330.1"/>
    <property type="molecule type" value="Genomic_DNA"/>
</dbReference>
<evidence type="ECO:0000313" key="2">
    <source>
        <dbReference type="EMBL" id="OPC83330.1"/>
    </source>
</evidence>
<dbReference type="NCBIfam" id="TIGR03083">
    <property type="entry name" value="maleylpyruvate isomerase family mycothiol-dependent enzyme"/>
    <property type="match status" value="1"/>
</dbReference>
<sequence>MPTSHARAERAALAELLRVLGPDAPTLCEGWTTRDLAAHLVVRERRPDSGPGLVFKPLAGHTERVRLRQAAKPYEQSVRLVADGPPTLSAFGIPGVDAAANTMEYFIHLEDVRRAQPGGAEPRELDPALTEILWKRAKGSSRIALRGVPVGVALRRTDTGADEPAQPIHKGSPVVTLAGHPAELLLYLFGRKEHARVEVTGDPDAVRALRAADTGL</sequence>
<dbReference type="InterPro" id="IPR017517">
    <property type="entry name" value="Maleyloyr_isom"/>
</dbReference>
<reference evidence="2 3" key="1">
    <citation type="submission" date="2017-03" db="EMBL/GenBank/DDBJ databases">
        <title>Draft genome sequence of Streptomyces scabrisporus NF3, endophyte isolated from Amphipterygium adstringens.</title>
        <authorList>
            <person name="Vazquez M."/>
            <person name="Ceapa C.D."/>
            <person name="Rodriguez Luna D."/>
            <person name="Sanchez Esquivel S."/>
        </authorList>
    </citation>
    <scope>NUCLEOTIDE SEQUENCE [LARGE SCALE GENOMIC DNA]</scope>
    <source>
        <strain evidence="2 3">NF3</strain>
    </source>
</reference>
<gene>
    <name evidence="2" type="ORF">B4N89_22455</name>
</gene>
<accession>A0A1T3P347</accession>
<comment type="caution">
    <text evidence="2">The sequence shown here is derived from an EMBL/GenBank/DDBJ whole genome shotgun (WGS) entry which is preliminary data.</text>
</comment>
<feature type="domain" description="Mycothiol-dependent maleylpyruvate isomerase metal-binding" evidence="1">
    <location>
        <begin position="7"/>
        <end position="44"/>
    </location>
</feature>
<dbReference type="InterPro" id="IPR024344">
    <property type="entry name" value="MDMPI_metal-binding"/>
</dbReference>